<keyword evidence="3" id="KW-1185">Reference proteome</keyword>
<evidence type="ECO:0000313" key="2">
    <source>
        <dbReference type="EMBL" id="MBP2398240.1"/>
    </source>
</evidence>
<proteinExistence type="predicted"/>
<name>A0ABS4XPG7_GLUPR</name>
<dbReference type="RefSeq" id="WP_188948484.1">
    <property type="nucleotide sequence ID" value="NZ_BMPH01000007.1"/>
</dbReference>
<keyword evidence="1" id="KW-0472">Membrane</keyword>
<keyword evidence="1" id="KW-0812">Transmembrane</keyword>
<gene>
    <name evidence="2" type="ORF">JOF39_001321</name>
</gene>
<evidence type="ECO:0000313" key="3">
    <source>
        <dbReference type="Proteomes" id="UP001195422"/>
    </source>
</evidence>
<reference evidence="2 3" key="1">
    <citation type="submission" date="2021-03" db="EMBL/GenBank/DDBJ databases">
        <title>Sequencing the genomes of 1000 actinobacteria strains.</title>
        <authorList>
            <person name="Klenk H.-P."/>
        </authorList>
    </citation>
    <scope>NUCLEOTIDE SEQUENCE [LARGE SCALE GENOMIC DNA]</scope>
    <source>
        <strain evidence="2 3">DSM 20168</strain>
    </source>
</reference>
<comment type="caution">
    <text evidence="2">The sequence shown here is derived from an EMBL/GenBank/DDBJ whole genome shotgun (WGS) entry which is preliminary data.</text>
</comment>
<keyword evidence="1" id="KW-1133">Transmembrane helix</keyword>
<dbReference type="EMBL" id="JAGIOJ010000001">
    <property type="protein sequence ID" value="MBP2398240.1"/>
    <property type="molecule type" value="Genomic_DNA"/>
</dbReference>
<organism evidence="2 3">
    <name type="scientific">Glutamicibacter protophormiae</name>
    <name type="common">Brevibacterium protophormiae</name>
    <dbReference type="NCBI Taxonomy" id="37930"/>
    <lineage>
        <taxon>Bacteria</taxon>
        <taxon>Bacillati</taxon>
        <taxon>Actinomycetota</taxon>
        <taxon>Actinomycetes</taxon>
        <taxon>Micrococcales</taxon>
        <taxon>Micrococcaceae</taxon>
        <taxon>Glutamicibacter</taxon>
    </lineage>
</organism>
<feature type="transmembrane region" description="Helical" evidence="1">
    <location>
        <begin position="37"/>
        <end position="60"/>
    </location>
</feature>
<protein>
    <submittedName>
        <fullName evidence="2">Uncharacterized protein</fullName>
    </submittedName>
</protein>
<accession>A0ABS4XPG7</accession>
<evidence type="ECO:0000256" key="1">
    <source>
        <dbReference type="SAM" id="Phobius"/>
    </source>
</evidence>
<sequence>MKSRLLGVVLLLASVCIFVFALDNSQRSMATTCWVASTLMFIAAAMLLLGDIVGSSSATAGDPRRKRQR</sequence>
<dbReference type="Proteomes" id="UP001195422">
    <property type="component" value="Unassembled WGS sequence"/>
</dbReference>